<dbReference type="SUPFAM" id="SSF54495">
    <property type="entry name" value="UBC-like"/>
    <property type="match status" value="1"/>
</dbReference>
<proteinExistence type="predicted"/>
<dbReference type="AlphaFoldDB" id="A0A8H6AZJ0"/>
<dbReference type="InterPro" id="IPR029498">
    <property type="entry name" value="HeLo_dom"/>
</dbReference>
<gene>
    <name evidence="3" type="ORF">Bfra_003000</name>
</gene>
<evidence type="ECO:0000259" key="2">
    <source>
        <dbReference type="PROSITE" id="PS50127"/>
    </source>
</evidence>
<accession>A0A8H6AZJ0</accession>
<evidence type="ECO:0000313" key="3">
    <source>
        <dbReference type="EMBL" id="KAF5876594.1"/>
    </source>
</evidence>
<dbReference type="Proteomes" id="UP000531561">
    <property type="component" value="Unassembled WGS sequence"/>
</dbReference>
<dbReference type="PANTHER" id="PTHR24068">
    <property type="entry name" value="UBIQUITIN-CONJUGATING ENZYME E2"/>
    <property type="match status" value="1"/>
</dbReference>
<sequence>MSGAAEGLAGLALSAINVVALFTTCIECFDIVIAGKNFGEDFEQLCALFSLERARSVLWGESVGSIPEPNTGLRLKYDVKSMRLLRGVTSSHKDSATLDVSETASSRMFKIEENGYITRVITKSSSTYGSSLSFKTALSKPSQDIDSLASSTPQPPEAWPRLLQSPNKNTKKMALLNSAIACEQCSYDEKKCVTKTEVFQCYSCIQTGKNCSFSRRSAEMTHTTSTSTSHETAYLDNNLTNESSTNQVSQNRRLMQGLVAVTGYRRHLSFSDGDKHFGNRLTANKNQDLEYWVHNSGKLVPTANTGTAALLRIFLELRDIRETNVPFISAITVNGCLNTILASIEGPPEKPFEGGIFWITIRITDRYPGQLPLMRFTTKIYHPNVSPQGYVRYADGQLQKYSKPLNNSDKWFLGSDRKLNWSLGALLTALCGLLSSPDVDNPLVPEIAQTNLEDYDEYCCNARLYTKMYAIDERPDESHLLFPDDFSEEINVVDFSHDDCKEEEPEDDFLSLQSSLREEQDIKLTG</sequence>
<keyword evidence="1" id="KW-0732">Signal</keyword>
<comment type="caution">
    <text evidence="3">The sequence shown here is derived from an EMBL/GenBank/DDBJ whole genome shotgun (WGS) entry which is preliminary data.</text>
</comment>
<organism evidence="3 4">
    <name type="scientific">Botrytis fragariae</name>
    <dbReference type="NCBI Taxonomy" id="1964551"/>
    <lineage>
        <taxon>Eukaryota</taxon>
        <taxon>Fungi</taxon>
        <taxon>Dikarya</taxon>
        <taxon>Ascomycota</taxon>
        <taxon>Pezizomycotina</taxon>
        <taxon>Leotiomycetes</taxon>
        <taxon>Helotiales</taxon>
        <taxon>Sclerotiniaceae</taxon>
        <taxon>Botrytis</taxon>
    </lineage>
</organism>
<dbReference type="OrthoDB" id="20872at2759"/>
<dbReference type="SMART" id="SM00212">
    <property type="entry name" value="UBCc"/>
    <property type="match status" value="1"/>
</dbReference>
<keyword evidence="4" id="KW-1185">Reference proteome</keyword>
<dbReference type="RefSeq" id="XP_037195540.1">
    <property type="nucleotide sequence ID" value="XM_037333412.1"/>
</dbReference>
<dbReference type="EMBL" id="JABFCT010000004">
    <property type="protein sequence ID" value="KAF5876594.1"/>
    <property type="molecule type" value="Genomic_DNA"/>
</dbReference>
<dbReference type="PROSITE" id="PS50127">
    <property type="entry name" value="UBC_2"/>
    <property type="match status" value="1"/>
</dbReference>
<evidence type="ECO:0000256" key="1">
    <source>
        <dbReference type="SAM" id="SignalP"/>
    </source>
</evidence>
<feature type="chain" id="PRO_5034963638" evidence="1">
    <location>
        <begin position="29"/>
        <end position="526"/>
    </location>
</feature>
<evidence type="ECO:0000313" key="4">
    <source>
        <dbReference type="Proteomes" id="UP000531561"/>
    </source>
</evidence>
<dbReference type="InterPro" id="IPR000608">
    <property type="entry name" value="UBC"/>
</dbReference>
<dbReference type="InterPro" id="IPR016135">
    <property type="entry name" value="UBQ-conjugating_enzyme/RWD"/>
</dbReference>
<dbReference type="Gene3D" id="1.20.120.1020">
    <property type="entry name" value="Prion-inhibition and propagation, HeLo domain"/>
    <property type="match status" value="1"/>
</dbReference>
<feature type="domain" description="UBC core" evidence="2">
    <location>
        <begin position="308"/>
        <end position="471"/>
    </location>
</feature>
<reference evidence="3 4" key="1">
    <citation type="journal article" date="2020" name="Phytopathology">
        <title>A high-quality genome resource of Botrytis fragariae, a new and rapidly spreading fungal pathogen causing strawberry gray mold in the U.S.A.</title>
        <authorList>
            <person name="Wu Y."/>
            <person name="Saski C.A."/>
            <person name="Schnabel G."/>
            <person name="Xiao S."/>
            <person name="Hu M."/>
        </authorList>
    </citation>
    <scope>NUCLEOTIDE SEQUENCE [LARGE SCALE GENOMIC DNA]</scope>
    <source>
        <strain evidence="3 4">BVB16</strain>
    </source>
</reference>
<dbReference type="Pfam" id="PF14479">
    <property type="entry name" value="HeLo"/>
    <property type="match status" value="1"/>
</dbReference>
<name>A0A8H6AZJ0_9HELO</name>
<dbReference type="InterPro" id="IPR038305">
    <property type="entry name" value="HeLo_sf"/>
</dbReference>
<feature type="signal peptide" evidence="1">
    <location>
        <begin position="1"/>
        <end position="28"/>
    </location>
</feature>
<protein>
    <submittedName>
        <fullName evidence="3">Putative heterokaryon incompatibility protein</fullName>
    </submittedName>
</protein>
<dbReference type="Gene3D" id="3.10.110.10">
    <property type="entry name" value="Ubiquitin Conjugating Enzyme"/>
    <property type="match status" value="1"/>
</dbReference>
<dbReference type="GeneID" id="59257104"/>
<dbReference type="Pfam" id="PF00179">
    <property type="entry name" value="UQ_con"/>
    <property type="match status" value="1"/>
</dbReference>